<dbReference type="Ensembl" id="ENSSCAT00000020886.1">
    <property type="protein sequence ID" value="ENSSCAP00000018689.1"/>
    <property type="gene ID" value="ENSSCAG00000013516.1"/>
</dbReference>
<organism evidence="2 3">
    <name type="scientific">Serinus canaria</name>
    <name type="common">Island canary</name>
    <name type="synonym">Fringilla canaria</name>
    <dbReference type="NCBI Taxonomy" id="9135"/>
    <lineage>
        <taxon>Eukaryota</taxon>
        <taxon>Metazoa</taxon>
        <taxon>Chordata</taxon>
        <taxon>Craniata</taxon>
        <taxon>Vertebrata</taxon>
        <taxon>Euteleostomi</taxon>
        <taxon>Archelosauria</taxon>
        <taxon>Archosauria</taxon>
        <taxon>Dinosauria</taxon>
        <taxon>Saurischia</taxon>
        <taxon>Theropoda</taxon>
        <taxon>Coelurosauria</taxon>
        <taxon>Aves</taxon>
        <taxon>Neognathae</taxon>
        <taxon>Neoaves</taxon>
        <taxon>Telluraves</taxon>
        <taxon>Australaves</taxon>
        <taxon>Passeriformes</taxon>
        <taxon>Passeroidea</taxon>
        <taxon>Fringillidae</taxon>
        <taxon>Carduelinae</taxon>
        <taxon>Serinus</taxon>
    </lineage>
</organism>
<dbReference type="GeneTree" id="ENSGT00940000156195"/>
<reference evidence="2" key="1">
    <citation type="submission" date="2025-08" db="UniProtKB">
        <authorList>
            <consortium name="Ensembl"/>
        </authorList>
    </citation>
    <scope>IDENTIFICATION</scope>
</reference>
<protein>
    <recommendedName>
        <fullName evidence="1">Ig-like domain-containing protein</fullName>
    </recommendedName>
</protein>
<dbReference type="SUPFAM" id="SSF48726">
    <property type="entry name" value="Immunoglobulin"/>
    <property type="match status" value="1"/>
</dbReference>
<dbReference type="InterPro" id="IPR036179">
    <property type="entry name" value="Ig-like_dom_sf"/>
</dbReference>
<dbReference type="PROSITE" id="PS50835">
    <property type="entry name" value="IG_LIKE"/>
    <property type="match status" value="1"/>
</dbReference>
<sequence length="154" mass="16252">ESGSSTVPSLILALLKGFALKNGNWVLPGERCPCLAEPRINASEDVVLHVAGVAVTLQCNLTSSPSPLAASYWVKNGEEIPGTRKASNTTEILKARAEESGEYLCVFVFSGSPVANATIEVRGTAAALTVTLSPPLPAQERPPPPAWFVIRNNN</sequence>
<evidence type="ECO:0000313" key="3">
    <source>
        <dbReference type="Proteomes" id="UP000694409"/>
    </source>
</evidence>
<dbReference type="Gene3D" id="2.60.40.10">
    <property type="entry name" value="Immunoglobulins"/>
    <property type="match status" value="1"/>
</dbReference>
<accession>A0A8C9UGC6</accession>
<reference evidence="2" key="2">
    <citation type="submission" date="2025-09" db="UniProtKB">
        <authorList>
            <consortium name="Ensembl"/>
        </authorList>
    </citation>
    <scope>IDENTIFICATION</scope>
</reference>
<evidence type="ECO:0000259" key="1">
    <source>
        <dbReference type="PROSITE" id="PS50835"/>
    </source>
</evidence>
<feature type="domain" description="Ig-like" evidence="1">
    <location>
        <begin position="38"/>
        <end position="120"/>
    </location>
</feature>
<dbReference type="InterPro" id="IPR013783">
    <property type="entry name" value="Ig-like_fold"/>
</dbReference>
<keyword evidence="3" id="KW-1185">Reference proteome</keyword>
<proteinExistence type="predicted"/>
<dbReference type="AlphaFoldDB" id="A0A8C9UGC6"/>
<dbReference type="Proteomes" id="UP000694409">
    <property type="component" value="Unassembled WGS sequence"/>
</dbReference>
<evidence type="ECO:0000313" key="2">
    <source>
        <dbReference type="Ensembl" id="ENSSCAP00000018689.1"/>
    </source>
</evidence>
<dbReference type="InterPro" id="IPR007110">
    <property type="entry name" value="Ig-like_dom"/>
</dbReference>
<dbReference type="Pfam" id="PF13927">
    <property type="entry name" value="Ig_3"/>
    <property type="match status" value="1"/>
</dbReference>
<name>A0A8C9UGC6_SERCA</name>